<dbReference type="STRING" id="1842532.A7E78_13660"/>
<dbReference type="RefSeq" id="WP_072284806.1">
    <property type="nucleotide sequence ID" value="NZ_CP015519.1"/>
</dbReference>
<dbReference type="AlphaFoldDB" id="A0A1L3GS78"/>
<dbReference type="OrthoDB" id="4868247at2"/>
<protein>
    <recommendedName>
        <fullName evidence="3">GDYXXLXY protein</fullName>
    </recommendedName>
</protein>
<dbReference type="InterPro" id="IPR025833">
    <property type="entry name" value="GDYXXLXY"/>
</dbReference>
<dbReference type="EMBL" id="CP015519">
    <property type="protein sequence ID" value="APG28781.1"/>
    <property type="molecule type" value="Genomic_DNA"/>
</dbReference>
<evidence type="ECO:0008006" key="3">
    <source>
        <dbReference type="Google" id="ProtNLM"/>
    </source>
</evidence>
<evidence type="ECO:0000313" key="1">
    <source>
        <dbReference type="EMBL" id="APG28781.1"/>
    </source>
</evidence>
<keyword evidence="2" id="KW-1185">Reference proteome</keyword>
<sequence>MSRLLGLALAILFLLQLAVPASMIAGREMTLRHGKQYRFRTAPVDPYDPFRGRYVSLNLVASRVAHPEGMELARRQRVYALLAVDEEGFAYCRDLAVDPPTTGDYLAARVSWWNKKHVDLKLPFDRYYAEEDMAPEIERAYRSHSRRDKQEAYITVRVRKGNGVLEELYIEDLPVSEYLRRQAG</sequence>
<dbReference type="KEGG" id="pef:A7E78_13660"/>
<reference evidence="1 2" key="1">
    <citation type="journal article" date="2017" name="Genome Announc.">
        <title>Complete Genome Sequences of Two Acetylene-Fermenting Pelobacter acetylenicus Strains.</title>
        <authorList>
            <person name="Sutton J.M."/>
            <person name="Baesman S.M."/>
            <person name="Fierst J.L."/>
            <person name="Poret-Peterson A.T."/>
            <person name="Oremland R.S."/>
            <person name="Dunlap D.S."/>
            <person name="Akob D.M."/>
        </authorList>
    </citation>
    <scope>NUCLEOTIDE SEQUENCE [LARGE SCALE GENOMIC DNA]</scope>
    <source>
        <strain evidence="1 2">SFB93</strain>
    </source>
</reference>
<dbReference type="Proteomes" id="UP000182517">
    <property type="component" value="Chromosome"/>
</dbReference>
<name>A0A1L3GS78_9BACT</name>
<organism evidence="1 2">
    <name type="scientific">Syntrophotalea acetylenivorans</name>
    <dbReference type="NCBI Taxonomy" id="1842532"/>
    <lineage>
        <taxon>Bacteria</taxon>
        <taxon>Pseudomonadati</taxon>
        <taxon>Thermodesulfobacteriota</taxon>
        <taxon>Desulfuromonadia</taxon>
        <taxon>Desulfuromonadales</taxon>
        <taxon>Syntrophotaleaceae</taxon>
        <taxon>Syntrophotalea</taxon>
    </lineage>
</organism>
<proteinExistence type="predicted"/>
<gene>
    <name evidence="1" type="ORF">A7E78_13660</name>
</gene>
<accession>A0A1L3GS78</accession>
<dbReference type="Pfam" id="PF14345">
    <property type="entry name" value="GDYXXLXY"/>
    <property type="match status" value="1"/>
</dbReference>
<evidence type="ECO:0000313" key="2">
    <source>
        <dbReference type="Proteomes" id="UP000182517"/>
    </source>
</evidence>